<gene>
    <name evidence="1" type="ORF">SAMN05660964_01435</name>
</gene>
<dbReference type="Proteomes" id="UP000199397">
    <property type="component" value="Unassembled WGS sequence"/>
</dbReference>
<accession>A0A1H4ANB0</accession>
<organism evidence="1 2">
    <name type="scientific">Thiothrix caldifontis</name>
    <dbReference type="NCBI Taxonomy" id="525918"/>
    <lineage>
        <taxon>Bacteria</taxon>
        <taxon>Pseudomonadati</taxon>
        <taxon>Pseudomonadota</taxon>
        <taxon>Gammaproteobacteria</taxon>
        <taxon>Thiotrichales</taxon>
        <taxon>Thiotrichaceae</taxon>
        <taxon>Thiothrix</taxon>
    </lineage>
</organism>
<evidence type="ECO:0000313" key="2">
    <source>
        <dbReference type="Proteomes" id="UP000199397"/>
    </source>
</evidence>
<dbReference type="RefSeq" id="WP_093066866.1">
    <property type="nucleotide sequence ID" value="NZ_FNQP01000007.1"/>
</dbReference>
<keyword evidence="2" id="KW-1185">Reference proteome</keyword>
<proteinExistence type="predicted"/>
<reference evidence="1 2" key="1">
    <citation type="submission" date="2016-10" db="EMBL/GenBank/DDBJ databases">
        <authorList>
            <person name="de Groot N.N."/>
        </authorList>
    </citation>
    <scope>NUCLEOTIDE SEQUENCE [LARGE SCALE GENOMIC DNA]</scope>
    <source>
        <strain evidence="1 2">DSM 21228</strain>
    </source>
</reference>
<dbReference type="STRING" id="525918.SAMN05660964_01435"/>
<dbReference type="EMBL" id="FNQP01000007">
    <property type="protein sequence ID" value="SEA37456.1"/>
    <property type="molecule type" value="Genomic_DNA"/>
</dbReference>
<dbReference type="AlphaFoldDB" id="A0A1H4ANB0"/>
<protein>
    <submittedName>
        <fullName evidence="1">Phage protein D</fullName>
    </submittedName>
</protein>
<name>A0A1H4ANB0_9GAMM</name>
<evidence type="ECO:0000313" key="1">
    <source>
        <dbReference type="EMBL" id="SEA37456.1"/>
    </source>
</evidence>
<sequence>MSLPRPTATITLNGQRLTSAEAGLARLRLDLAFNSHDNAKLWLWSRSKLATAEPGMTLQIGLSTKTASGGGLLNAAAGLLSSGGDDDGTVWTGVVDSAQTCAGQLVINGLADTVSLSQMRRSATWVEQTVADIVRDLAGELDSEIEAELDLPNFSVDNRSPVWNHLRELARLAGAELSCAAKGGLRFIRADKETAVTELVYGIDLIDWQLSRRLPPSTVNAAEYAAASSAGSDKWHWLAHDPVGSGQSAIIPAALRTRAAAGQFNRATEARAARAALRGMVWIGGRPELRPGMLLELKALPEGDSGSLRVRSVTHQLDGENSFITALSVEAAGSHGSGGLL</sequence>
<dbReference type="SUPFAM" id="SSF69279">
    <property type="entry name" value="Phage tail proteins"/>
    <property type="match status" value="1"/>
</dbReference>
<dbReference type="OrthoDB" id="4070623at2"/>